<dbReference type="EMBL" id="QUWV01000164">
    <property type="protein sequence ID" value="RFD18706.1"/>
    <property type="molecule type" value="Genomic_DNA"/>
</dbReference>
<dbReference type="AlphaFoldDB" id="A0A371YWT1"/>
<comment type="caution">
    <text evidence="1">The sequence shown here is derived from an EMBL/GenBank/DDBJ whole genome shotgun (WGS) entry which is preliminary data.</text>
</comment>
<evidence type="ECO:0000313" key="2">
    <source>
        <dbReference type="Proteomes" id="UP000262371"/>
    </source>
</evidence>
<dbReference type="SUPFAM" id="SSF143100">
    <property type="entry name" value="TTHA1013/TTHA0281-like"/>
    <property type="match status" value="1"/>
</dbReference>
<accession>A0A371YWT1</accession>
<dbReference type="InterPro" id="IPR008651">
    <property type="entry name" value="Uncharacterised_HicB"/>
</dbReference>
<dbReference type="Pfam" id="PF05534">
    <property type="entry name" value="HicB"/>
    <property type="match status" value="1"/>
</dbReference>
<organism evidence="1 2">
    <name type="scientific">Komagataeibacter melaceti</name>
    <dbReference type="NCBI Taxonomy" id="2766577"/>
    <lineage>
        <taxon>Bacteria</taxon>
        <taxon>Pseudomonadati</taxon>
        <taxon>Pseudomonadota</taxon>
        <taxon>Alphaproteobacteria</taxon>
        <taxon>Acetobacterales</taxon>
        <taxon>Acetobacteraceae</taxon>
        <taxon>Komagataeibacter</taxon>
    </lineage>
</organism>
<dbReference type="InterPro" id="IPR035069">
    <property type="entry name" value="TTHA1013/TTHA0281-like"/>
</dbReference>
<dbReference type="OrthoDB" id="5297106at2"/>
<reference evidence="1 2" key="1">
    <citation type="submission" date="2018-08" db="EMBL/GenBank/DDBJ databases">
        <title>Komagataeibacter sp. AV 382.</title>
        <authorList>
            <person name="Skraban J."/>
            <person name="Trcek J."/>
        </authorList>
    </citation>
    <scope>NUCLEOTIDE SEQUENCE [LARGE SCALE GENOMIC DNA]</scope>
    <source>
        <strain evidence="1 2">AV 382</strain>
    </source>
</reference>
<dbReference type="Proteomes" id="UP000262371">
    <property type="component" value="Unassembled WGS sequence"/>
</dbReference>
<dbReference type="RefSeq" id="WP_116704119.1">
    <property type="nucleotide sequence ID" value="NZ_QUWV01000164.1"/>
</dbReference>
<sequence length="115" mass="12613">MSVMTYKGYHARVDFEPNDGVFAGRLAGINDIITFESDNVNGLQEAFHEAVDDYLETCQQIGKDPQKPYSGKMMFRVAPEVHAHAALAAELAGTSLNQWGEKVIREAAGKIITAK</sequence>
<gene>
    <name evidence="1" type="ORF">DY926_15115</name>
</gene>
<keyword evidence="2" id="KW-1185">Reference proteome</keyword>
<protein>
    <submittedName>
        <fullName evidence="1">Type II toxin-antitoxin system HicB family antitoxin</fullName>
    </submittedName>
</protein>
<evidence type="ECO:0000313" key="1">
    <source>
        <dbReference type="EMBL" id="RFD18706.1"/>
    </source>
</evidence>
<name>A0A371YWT1_9PROT</name>
<proteinExistence type="predicted"/>